<name>A0A8J2JH85_9HEXA</name>
<dbReference type="PANTHER" id="PTHR14454:SF11">
    <property type="entry name" value="SERRANO, ISOFORM F"/>
    <property type="match status" value="1"/>
</dbReference>
<comment type="caution">
    <text evidence="4">The sequence shown here is derived from an EMBL/GenBank/DDBJ whole genome shotgun (WGS) entry which is preliminary data.</text>
</comment>
<dbReference type="InterPro" id="IPR052281">
    <property type="entry name" value="GAREM"/>
</dbReference>
<evidence type="ECO:0000259" key="3">
    <source>
        <dbReference type="Pfam" id="PF12736"/>
    </source>
</evidence>
<dbReference type="InterPro" id="IPR025946">
    <property type="entry name" value="CABIT_dom"/>
</dbReference>
<feature type="domain" description="CABIT" evidence="3">
    <location>
        <begin position="56"/>
        <end position="229"/>
    </location>
</feature>
<sequence length="501" mass="55355">WFSMLTQDGKECAMMLTSMGQVAAARVPAFLTKFDVPVYKLTESNEAGGKSVYVRTTMKAGSVLRLLGVWADLNGASKNYGSYSNHQSVSKGAQFLGGSLGGFGGRLVARSLSNTPQQPPQVQYVQCLSHENEPIFIPFWATGIFYPIAPRGGRNPQHIYPLSAIARTQKLPVRAKMVYGSIPNNIPDFSGTLQIESVDTDEVILACTLLKERPSLFELEMDSDLMISAMTSEDLFTKSTGYQTALNFCHSEADNWKRQIRSCRSKLAGGTVSSTSLLKKNKTLRIRSSPPPPSKLSLLFRPTSAPFGNLKDPLRRSKSFNVEIQSVSLSLTQDEEEEETKKLSTLFNFMNKGQHGKTRNNKEKQLQRVDSIPDILPHSNKHAQPTNVSHHSSHPHHHRNSHDSNNLDLPYGRVLDEVTEEENIYSEITDALTMKLHVNPIHSLGMNFHRLPIPRHQSASNMSSLLKGGGGSDGAFSGTLSGTFSSSNPSTREEDIYDSVF</sequence>
<feature type="region of interest" description="Disordered" evidence="2">
    <location>
        <begin position="346"/>
        <end position="409"/>
    </location>
</feature>
<keyword evidence="5" id="KW-1185">Reference proteome</keyword>
<keyword evidence="1" id="KW-0597">Phosphoprotein</keyword>
<dbReference type="Pfam" id="PF12736">
    <property type="entry name" value="CABIT"/>
    <property type="match status" value="1"/>
</dbReference>
<evidence type="ECO:0000256" key="2">
    <source>
        <dbReference type="SAM" id="MobiDB-lite"/>
    </source>
</evidence>
<dbReference type="PANTHER" id="PTHR14454">
    <property type="entry name" value="GRB2-ASSOCIATED AND REGULATOR OF MAPK PROTEIN FAMILY MEMBER"/>
    <property type="match status" value="1"/>
</dbReference>
<evidence type="ECO:0000256" key="1">
    <source>
        <dbReference type="ARBA" id="ARBA00022553"/>
    </source>
</evidence>
<protein>
    <recommendedName>
        <fullName evidence="3">CABIT domain-containing protein</fullName>
    </recommendedName>
</protein>
<feature type="region of interest" description="Disordered" evidence="2">
    <location>
        <begin position="480"/>
        <end position="501"/>
    </location>
</feature>
<dbReference type="Proteomes" id="UP000708208">
    <property type="component" value="Unassembled WGS sequence"/>
</dbReference>
<organism evidence="4 5">
    <name type="scientific">Allacma fusca</name>
    <dbReference type="NCBI Taxonomy" id="39272"/>
    <lineage>
        <taxon>Eukaryota</taxon>
        <taxon>Metazoa</taxon>
        <taxon>Ecdysozoa</taxon>
        <taxon>Arthropoda</taxon>
        <taxon>Hexapoda</taxon>
        <taxon>Collembola</taxon>
        <taxon>Symphypleona</taxon>
        <taxon>Sminthuridae</taxon>
        <taxon>Allacma</taxon>
    </lineage>
</organism>
<accession>A0A8J2JH85</accession>
<feature type="non-terminal residue" evidence="4">
    <location>
        <position position="1"/>
    </location>
</feature>
<feature type="compositionally biased region" description="Basic residues" evidence="2">
    <location>
        <begin position="391"/>
        <end position="400"/>
    </location>
</feature>
<dbReference type="EMBL" id="CAJVCH010050498">
    <property type="protein sequence ID" value="CAG7718032.1"/>
    <property type="molecule type" value="Genomic_DNA"/>
</dbReference>
<evidence type="ECO:0000313" key="4">
    <source>
        <dbReference type="EMBL" id="CAG7718032.1"/>
    </source>
</evidence>
<reference evidence="4" key="1">
    <citation type="submission" date="2021-06" db="EMBL/GenBank/DDBJ databases">
        <authorList>
            <person name="Hodson N. C."/>
            <person name="Mongue J. A."/>
            <person name="Jaron S. K."/>
        </authorList>
    </citation>
    <scope>NUCLEOTIDE SEQUENCE</scope>
</reference>
<evidence type="ECO:0000313" key="5">
    <source>
        <dbReference type="Proteomes" id="UP000708208"/>
    </source>
</evidence>
<dbReference type="AlphaFoldDB" id="A0A8J2JH85"/>
<dbReference type="OrthoDB" id="6076990at2759"/>
<proteinExistence type="predicted"/>
<gene>
    <name evidence="4" type="ORF">AFUS01_LOCUS7456</name>
</gene>